<dbReference type="InterPro" id="IPR036188">
    <property type="entry name" value="FAD/NAD-bd_sf"/>
</dbReference>
<dbReference type="GO" id="GO:0051539">
    <property type="term" value="F:4 iron, 4 sulfur cluster binding"/>
    <property type="evidence" value="ECO:0007669"/>
    <property type="project" value="UniProtKB-UniRule"/>
</dbReference>
<evidence type="ECO:0000313" key="18">
    <source>
        <dbReference type="Proteomes" id="UP000197334"/>
    </source>
</evidence>
<organism evidence="17 18">
    <name type="scientific">Halomonas campaniensis</name>
    <dbReference type="NCBI Taxonomy" id="213554"/>
    <lineage>
        <taxon>Bacteria</taxon>
        <taxon>Pseudomonadati</taxon>
        <taxon>Pseudomonadota</taxon>
        <taxon>Gammaproteobacteria</taxon>
        <taxon>Oceanospirillales</taxon>
        <taxon>Halomonadaceae</taxon>
        <taxon>Halomonas</taxon>
    </lineage>
</organism>
<evidence type="ECO:0000256" key="12">
    <source>
        <dbReference type="ARBA" id="ARBA00023075"/>
    </source>
</evidence>
<evidence type="ECO:0000256" key="11">
    <source>
        <dbReference type="ARBA" id="ARBA00023014"/>
    </source>
</evidence>
<dbReference type="EC" id="1.5.5.1" evidence="14"/>
<evidence type="ECO:0000256" key="9">
    <source>
        <dbReference type="ARBA" id="ARBA00023002"/>
    </source>
</evidence>
<dbReference type="OrthoDB" id="9766632at2"/>
<dbReference type="Pfam" id="PF05187">
    <property type="entry name" value="Fer4_ETF_QO"/>
    <property type="match status" value="1"/>
</dbReference>
<comment type="caution">
    <text evidence="17">The sequence shown here is derived from an EMBL/GenBank/DDBJ whole genome shotgun (WGS) entry which is preliminary data.</text>
</comment>
<evidence type="ECO:0000256" key="13">
    <source>
        <dbReference type="ARBA" id="ARBA00052682"/>
    </source>
</evidence>
<evidence type="ECO:0000256" key="10">
    <source>
        <dbReference type="ARBA" id="ARBA00023004"/>
    </source>
</evidence>
<dbReference type="SUPFAM" id="SSF54862">
    <property type="entry name" value="4Fe-4S ferredoxins"/>
    <property type="match status" value="1"/>
</dbReference>
<dbReference type="InterPro" id="IPR040156">
    <property type="entry name" value="ETF-QO"/>
</dbReference>
<dbReference type="Gene3D" id="3.30.70.20">
    <property type="match status" value="1"/>
</dbReference>
<dbReference type="PROSITE" id="PS51257">
    <property type="entry name" value="PROKAR_LIPOPROTEIN"/>
    <property type="match status" value="1"/>
</dbReference>
<evidence type="ECO:0000256" key="7">
    <source>
        <dbReference type="ARBA" id="ARBA00022827"/>
    </source>
</evidence>
<dbReference type="PRINTS" id="PR00420">
    <property type="entry name" value="RNGMNOXGNASE"/>
</dbReference>
<dbReference type="PANTHER" id="PTHR10617">
    <property type="entry name" value="ELECTRON TRANSFER FLAVOPROTEIN-UBIQUINONE OXIDOREDUCTASE"/>
    <property type="match status" value="1"/>
</dbReference>
<evidence type="ECO:0000256" key="14">
    <source>
        <dbReference type="RuleBase" id="RU366068"/>
    </source>
</evidence>
<evidence type="ECO:0000256" key="1">
    <source>
        <dbReference type="ARBA" id="ARBA00001974"/>
    </source>
</evidence>
<dbReference type="AlphaFoldDB" id="A0A246S4V9"/>
<evidence type="ECO:0000256" key="6">
    <source>
        <dbReference type="ARBA" id="ARBA00022723"/>
    </source>
</evidence>
<accession>A0A246S4V9</accession>
<evidence type="ECO:0000259" key="15">
    <source>
        <dbReference type="Pfam" id="PF05187"/>
    </source>
</evidence>
<dbReference type="RefSeq" id="WP_088698642.1">
    <property type="nucleotide sequence ID" value="NZ_JPUA01000003.1"/>
</dbReference>
<comment type="cofactor">
    <cofactor evidence="1 14">
        <name>FAD</name>
        <dbReference type="ChEBI" id="CHEBI:57692"/>
    </cofactor>
</comment>
<dbReference type="Pfam" id="PF13450">
    <property type="entry name" value="NAD_binding_8"/>
    <property type="match status" value="1"/>
</dbReference>
<keyword evidence="3 14" id="KW-0813">Transport</keyword>
<dbReference type="Pfam" id="PF21162">
    <property type="entry name" value="ETFQO_UQ-bd"/>
    <property type="match status" value="1"/>
</dbReference>
<keyword evidence="4" id="KW-0004">4Fe-4S</keyword>
<keyword evidence="18" id="KW-1185">Reference proteome</keyword>
<sequence length="554" mass="60311">METVERDVMDFDVVIVGAGPSGLSAACRLMQQANEAEQELTVCVVEKGSEVGAHILSGAVFEPRALAELFPDWKERGAPLNTPAIRDDVYLLKDAEKAQKVPNALVPKSMHNTGGDLTRYVISAGNLCRWLAEQAEGLGVEIFPGFAAQEVIIEDGAVRGILIGDMGVAADGTPKDGHMPGMELRAKYTLFAEGARGHLGKRLIKDFSLDAGRDPQHYGIGLKELWDVPADKHEPGLVLHGSGWPLDKNAHGGWFLYHAENQQVVVGLIMDLGYQNPWLSPFDEFQRMKHHPVLSQYLEGGKRVAYGARAITKGGFNSLPKMTFPGGLLIGCDAGTLNFSKIKGLHTAMKSGLVAAESVFEAIKGGDEGAQELTSFTQKWEASWAYQELKESASFGPAIHKYGTVGGGAYNFAHQLLGNKLPNVHDTTTDHGALKPAAEFEKINYPKPDGKLSFDKPTSVFLSNTNHEEDQPCHLRLDDPELPIRENLPKYAEPAQRYCPAGVYEVVEDSAGQPRFQINFQNCVHCKTCDIKDPAQNITWVAPEGGGGPNYPNM</sequence>
<keyword evidence="9 14" id="KW-0560">Oxidoreductase</keyword>
<feature type="domain" description="ETF-QO/FixX C-terminal" evidence="15">
    <location>
        <begin position="450"/>
        <end position="551"/>
    </location>
</feature>
<dbReference type="EMBL" id="JPUA01000003">
    <property type="protein sequence ID" value="OWV31491.1"/>
    <property type="molecule type" value="Genomic_DNA"/>
</dbReference>
<dbReference type="Gene3D" id="3.50.50.60">
    <property type="entry name" value="FAD/NAD(P)-binding domain"/>
    <property type="match status" value="1"/>
</dbReference>
<dbReference type="FunFam" id="3.30.70.20:FF:000012">
    <property type="entry name" value="Electron transfer flavoprotein-ubiquinone oxidoreductase, mitochondrial"/>
    <property type="match status" value="1"/>
</dbReference>
<comment type="catalytic activity">
    <reaction evidence="13 14">
        <text>a ubiquinone + reduced [electron-transfer flavoprotein] = a ubiquinol + oxidized [electron-transfer flavoprotein] + H(+)</text>
        <dbReference type="Rhea" id="RHEA:24052"/>
        <dbReference type="Rhea" id="RHEA-COMP:9565"/>
        <dbReference type="Rhea" id="RHEA-COMP:9566"/>
        <dbReference type="Rhea" id="RHEA-COMP:10685"/>
        <dbReference type="Rhea" id="RHEA-COMP:10686"/>
        <dbReference type="ChEBI" id="CHEBI:15378"/>
        <dbReference type="ChEBI" id="CHEBI:16389"/>
        <dbReference type="ChEBI" id="CHEBI:17976"/>
        <dbReference type="ChEBI" id="CHEBI:57692"/>
        <dbReference type="ChEBI" id="CHEBI:58307"/>
        <dbReference type="EC" id="1.5.5.1"/>
    </reaction>
</comment>
<evidence type="ECO:0000256" key="4">
    <source>
        <dbReference type="ARBA" id="ARBA00022485"/>
    </source>
</evidence>
<dbReference type="STRING" id="213554.FF32_17205"/>
<dbReference type="SUPFAM" id="SSF54373">
    <property type="entry name" value="FAD-linked reductases, C-terminal domain"/>
    <property type="match status" value="1"/>
</dbReference>
<dbReference type="InterPro" id="IPR007859">
    <property type="entry name" value="ETF-QO/FixX_C"/>
</dbReference>
<keyword evidence="7 14" id="KW-0274">FAD</keyword>
<evidence type="ECO:0000259" key="16">
    <source>
        <dbReference type="Pfam" id="PF21162"/>
    </source>
</evidence>
<feature type="domain" description="ETF-QO/FixC ubiquinone-binding" evidence="16">
    <location>
        <begin position="218"/>
        <end position="311"/>
    </location>
</feature>
<evidence type="ECO:0000256" key="3">
    <source>
        <dbReference type="ARBA" id="ARBA00022448"/>
    </source>
</evidence>
<name>A0A246S4V9_9GAMM</name>
<gene>
    <name evidence="17" type="ORF">JI62_02455</name>
</gene>
<dbReference type="Gene3D" id="3.30.9.90">
    <property type="match status" value="1"/>
</dbReference>
<evidence type="ECO:0000256" key="2">
    <source>
        <dbReference type="ARBA" id="ARBA00002819"/>
    </source>
</evidence>
<keyword evidence="10 14" id="KW-0408">Iron</keyword>
<keyword evidence="8 14" id="KW-0249">Electron transport</keyword>
<evidence type="ECO:0000256" key="8">
    <source>
        <dbReference type="ARBA" id="ARBA00022982"/>
    </source>
</evidence>
<dbReference type="PANTHER" id="PTHR10617:SF107">
    <property type="entry name" value="ELECTRON TRANSFER FLAVOPROTEIN-UBIQUINONE OXIDOREDUCTASE, MITOCHONDRIAL"/>
    <property type="match status" value="1"/>
</dbReference>
<protein>
    <recommendedName>
        <fullName evidence="14">Electron transfer flavoprotein-ubiquinone oxidoreductase</fullName>
        <shortName evidence="14">ETF-QO</shortName>
        <ecNumber evidence="14">1.5.5.1</ecNumber>
    </recommendedName>
</protein>
<comment type="cofactor">
    <cofactor evidence="14">
        <name>[4Fe-4S] cluster</name>
        <dbReference type="ChEBI" id="CHEBI:49883"/>
    </cofactor>
    <text evidence="14">Binds 1 [4Fe-4S] cluster.</text>
</comment>
<keyword evidence="6 14" id="KW-0479">Metal-binding</keyword>
<comment type="function">
    <text evidence="2 14">Accepts electrons from ETF and reduces ubiquinone.</text>
</comment>
<evidence type="ECO:0000256" key="5">
    <source>
        <dbReference type="ARBA" id="ARBA00022630"/>
    </source>
</evidence>
<proteinExistence type="predicted"/>
<keyword evidence="12 14" id="KW-0830">Ubiquinone</keyword>
<dbReference type="InterPro" id="IPR049398">
    <property type="entry name" value="ETF-QO/FixC_UQ-bd"/>
</dbReference>
<dbReference type="Proteomes" id="UP000197334">
    <property type="component" value="Unassembled WGS sequence"/>
</dbReference>
<dbReference type="GO" id="GO:0046872">
    <property type="term" value="F:metal ion binding"/>
    <property type="evidence" value="ECO:0007669"/>
    <property type="project" value="UniProtKB-KW"/>
</dbReference>
<reference evidence="17 18" key="1">
    <citation type="submission" date="2014-08" db="EMBL/GenBank/DDBJ databases">
        <title>Draft genome sequence of a novel L-asparaginase producing marine bacterium, Halomonas campaniensis.</title>
        <authorList>
            <person name="Sundarakrishnan B."/>
            <person name="Moushumi Priya A."/>
            <person name="Raman G."/>
            <person name="Sakthivel N."/>
            <person name="Park S."/>
            <person name="Jayachandran S."/>
        </authorList>
    </citation>
    <scope>NUCLEOTIDE SEQUENCE [LARGE SCALE GENOMIC DNA]</scope>
    <source>
        <strain evidence="17 18">SK03</strain>
    </source>
</reference>
<keyword evidence="11 14" id="KW-0411">Iron-sulfur</keyword>
<dbReference type="SUPFAM" id="SSF51905">
    <property type="entry name" value="FAD/NAD(P)-binding domain"/>
    <property type="match status" value="1"/>
</dbReference>
<dbReference type="GO" id="GO:0004174">
    <property type="term" value="F:electron-transferring-flavoprotein dehydrogenase activity"/>
    <property type="evidence" value="ECO:0007669"/>
    <property type="project" value="UniProtKB-UniRule"/>
</dbReference>
<keyword evidence="5 14" id="KW-0285">Flavoprotein</keyword>
<evidence type="ECO:0000313" key="17">
    <source>
        <dbReference type="EMBL" id="OWV31491.1"/>
    </source>
</evidence>